<dbReference type="EMBL" id="JAEKNR010000040">
    <property type="protein sequence ID" value="MBJ7597157.1"/>
    <property type="molecule type" value="Genomic_DNA"/>
</dbReference>
<dbReference type="RefSeq" id="WP_338199170.1">
    <property type="nucleotide sequence ID" value="NZ_JAEKNR010000040.1"/>
</dbReference>
<dbReference type="Proteomes" id="UP000612893">
    <property type="component" value="Unassembled WGS sequence"/>
</dbReference>
<evidence type="ECO:0000313" key="2">
    <source>
        <dbReference type="Proteomes" id="UP000612893"/>
    </source>
</evidence>
<keyword evidence="2" id="KW-1185">Reference proteome</keyword>
<evidence type="ECO:0000313" key="1">
    <source>
        <dbReference type="EMBL" id="MBJ7597157.1"/>
    </source>
</evidence>
<organism evidence="1 2">
    <name type="scientific">Candidatus Nephthysia bennettiae</name>
    <dbReference type="NCBI Taxonomy" id="3127016"/>
    <lineage>
        <taxon>Bacteria</taxon>
        <taxon>Bacillati</taxon>
        <taxon>Candidatus Dormiibacterota</taxon>
        <taxon>Candidatus Dormibacteria</taxon>
        <taxon>Candidatus Dormibacterales</taxon>
        <taxon>Candidatus Dormibacteraceae</taxon>
        <taxon>Candidatus Nephthysia</taxon>
    </lineage>
</organism>
<comment type="caution">
    <text evidence="1">The sequence shown here is derived from an EMBL/GenBank/DDBJ whole genome shotgun (WGS) entry which is preliminary data.</text>
</comment>
<reference evidence="1" key="1">
    <citation type="submission" date="2020-10" db="EMBL/GenBank/DDBJ databases">
        <title>Ca. Dormibacterota MAGs.</title>
        <authorList>
            <person name="Montgomery K."/>
        </authorList>
    </citation>
    <scope>NUCLEOTIDE SEQUENCE [LARGE SCALE GENOMIC DNA]</scope>
    <source>
        <strain evidence="1">SC8812_S17_10</strain>
    </source>
</reference>
<gene>
    <name evidence="1" type="ORF">JF922_03600</name>
</gene>
<name>A0A934NCA1_9BACT</name>
<accession>A0A934NCA1</accession>
<protein>
    <submittedName>
        <fullName evidence="1">Uncharacterized protein</fullName>
    </submittedName>
</protein>
<proteinExistence type="predicted"/>
<dbReference type="AlphaFoldDB" id="A0A934NCA1"/>
<sequence length="95" mass="10254">MILVLLVVAVLCTAGILLARHRAPVTSGLTAPPPAVPTLRPAPPPDSYLVLVRMVLGDRAKADRLIAFEADSAPQASRSQCIDYAIQRLRRDLRS</sequence>